<dbReference type="RefSeq" id="WP_243846540.1">
    <property type="nucleotide sequence ID" value="NZ_JAASQL010000002.1"/>
</dbReference>
<comment type="caution">
    <text evidence="8">The sequence shown here is derived from an EMBL/GenBank/DDBJ whole genome shotgun (WGS) entry which is preliminary data.</text>
</comment>
<accession>A0ABX0UBB5</accession>
<proteinExistence type="inferred from homology"/>
<evidence type="ECO:0000256" key="3">
    <source>
        <dbReference type="ARBA" id="ARBA00022448"/>
    </source>
</evidence>
<dbReference type="InterPro" id="IPR051906">
    <property type="entry name" value="TolC-like"/>
</dbReference>
<dbReference type="PANTHER" id="PTHR30026">
    <property type="entry name" value="OUTER MEMBRANE PROTEIN TOLC"/>
    <property type="match status" value="1"/>
</dbReference>
<comment type="similarity">
    <text evidence="2">Belongs to the outer membrane factor (OMF) (TC 1.B.17) family.</text>
</comment>
<keyword evidence="6" id="KW-0472">Membrane</keyword>
<keyword evidence="9" id="KW-1185">Reference proteome</keyword>
<dbReference type="EMBL" id="JAASQL010000002">
    <property type="protein sequence ID" value="NIJ45588.1"/>
    <property type="molecule type" value="Genomic_DNA"/>
</dbReference>
<dbReference type="SUPFAM" id="SSF56954">
    <property type="entry name" value="Outer membrane efflux proteins (OEP)"/>
    <property type="match status" value="1"/>
</dbReference>
<evidence type="ECO:0000256" key="6">
    <source>
        <dbReference type="ARBA" id="ARBA00023136"/>
    </source>
</evidence>
<sequence>MKKSIIAFIGLFFWVSSFYSQTKKWSIQDCIQYAIDHNIDVKQQLLNLEEAKLTTSSAKGAYLPNLNASVRNTWNNGLSQNVVSGNLVKSVETIRNSSYGVNSNIPIFNGLINYNNLQQARLQEIAAQFNIESIKDDIKLNVANSYLQVLLQKENIAILKAQYQLSVEQLNRAKELVSAGNIPKGDLLQLQATIANDEQNIAQAENSYVIAKLGLKRLLNLNLSEEIEVKKENVSLIEMKVLETPIDSILKTVLSNRNEIKLSKSNIEVAKKGVDIAKGSYLPTLSGFVNFDTREIDKSTDSYFYQLENNYGFTYGLSLNIPIFNGFKIKNSVAKNKLNVLRREHQLEQTKQMVIQNVHQAYLNAKASYKTYISSQKTVEAQELAFQYQQTKFDVGESNLLDYTQNKILYQNSQTDLLRTKYDLLFRLKIIELYYTLSY</sequence>
<evidence type="ECO:0000256" key="1">
    <source>
        <dbReference type="ARBA" id="ARBA00004442"/>
    </source>
</evidence>
<dbReference type="PANTHER" id="PTHR30026:SF20">
    <property type="entry name" value="OUTER MEMBRANE PROTEIN TOLC"/>
    <property type="match status" value="1"/>
</dbReference>
<name>A0ABX0UBB5_9FLAO</name>
<comment type="subcellular location">
    <subcellularLocation>
        <location evidence="1">Cell outer membrane</location>
    </subcellularLocation>
</comment>
<organism evidence="8 9">
    <name type="scientific">Wenyingzhuangia heitensis</name>
    <dbReference type="NCBI Taxonomy" id="1487859"/>
    <lineage>
        <taxon>Bacteria</taxon>
        <taxon>Pseudomonadati</taxon>
        <taxon>Bacteroidota</taxon>
        <taxon>Flavobacteriia</taxon>
        <taxon>Flavobacteriales</taxon>
        <taxon>Flavobacteriaceae</taxon>
        <taxon>Wenyingzhuangia</taxon>
    </lineage>
</organism>
<evidence type="ECO:0000313" key="9">
    <source>
        <dbReference type="Proteomes" id="UP000745859"/>
    </source>
</evidence>
<reference evidence="8 9" key="1">
    <citation type="submission" date="2020-03" db="EMBL/GenBank/DDBJ databases">
        <title>Genomic Encyclopedia of Type Strains, Phase IV (KMG-IV): sequencing the most valuable type-strain genomes for metagenomic binning, comparative biology and taxonomic classification.</title>
        <authorList>
            <person name="Goeker M."/>
        </authorList>
    </citation>
    <scope>NUCLEOTIDE SEQUENCE [LARGE SCALE GENOMIC DNA]</scope>
    <source>
        <strain evidence="8 9">DSM 101599</strain>
    </source>
</reference>
<evidence type="ECO:0000256" key="2">
    <source>
        <dbReference type="ARBA" id="ARBA00007613"/>
    </source>
</evidence>
<evidence type="ECO:0000313" key="8">
    <source>
        <dbReference type="EMBL" id="NIJ45588.1"/>
    </source>
</evidence>
<dbReference type="Proteomes" id="UP000745859">
    <property type="component" value="Unassembled WGS sequence"/>
</dbReference>
<dbReference type="Gene3D" id="1.20.1600.10">
    <property type="entry name" value="Outer membrane efflux proteins (OEP)"/>
    <property type="match status" value="1"/>
</dbReference>
<evidence type="ECO:0000256" key="5">
    <source>
        <dbReference type="ARBA" id="ARBA00022692"/>
    </source>
</evidence>
<evidence type="ECO:0000256" key="4">
    <source>
        <dbReference type="ARBA" id="ARBA00022452"/>
    </source>
</evidence>
<protein>
    <submittedName>
        <fullName evidence="8">Outer membrane protein</fullName>
    </submittedName>
</protein>
<keyword evidence="3" id="KW-0813">Transport</keyword>
<dbReference type="InterPro" id="IPR003423">
    <property type="entry name" value="OMP_efflux"/>
</dbReference>
<keyword evidence="7" id="KW-0998">Cell outer membrane</keyword>
<dbReference type="Pfam" id="PF02321">
    <property type="entry name" value="OEP"/>
    <property type="match status" value="2"/>
</dbReference>
<evidence type="ECO:0000256" key="7">
    <source>
        <dbReference type="ARBA" id="ARBA00023237"/>
    </source>
</evidence>
<keyword evidence="4" id="KW-1134">Transmembrane beta strand</keyword>
<gene>
    <name evidence="8" type="ORF">FHR24_002056</name>
</gene>
<keyword evidence="5" id="KW-0812">Transmembrane</keyword>